<evidence type="ECO:0000313" key="8">
    <source>
        <dbReference type="EMBL" id="EXU61361.1"/>
    </source>
</evidence>
<keyword evidence="3 6" id="KW-0815">Transposition</keyword>
<dbReference type="InterPro" id="IPR001207">
    <property type="entry name" value="Transposase_mutator"/>
</dbReference>
<keyword evidence="6" id="KW-0814">Transposable element</keyword>
<dbReference type="GO" id="GO:0004803">
    <property type="term" value="F:transposase activity"/>
    <property type="evidence" value="ECO:0007669"/>
    <property type="project" value="UniProtKB-UniRule"/>
</dbReference>
<keyword evidence="5 6" id="KW-0233">DNA recombination</keyword>
<dbReference type="PROSITE" id="PS01007">
    <property type="entry name" value="TRANSPOSASE_MUTATOR"/>
    <property type="match status" value="1"/>
</dbReference>
<dbReference type="NCBIfam" id="NF033543">
    <property type="entry name" value="transpos_IS256"/>
    <property type="match status" value="1"/>
</dbReference>
<name>A0A014KWI0_9BACT</name>
<dbReference type="AlphaFoldDB" id="A0A014KWI0"/>
<reference evidence="8 9" key="1">
    <citation type="submission" date="2014-03" db="EMBL/GenBank/DDBJ databases">
        <title>Genome sequence of Mycoplasma ovipneumoniae strain 14811.</title>
        <authorList>
            <person name="Sirand-Pugnet P."/>
            <person name="Breton M."/>
            <person name="Dordet-Frisoni E."/>
            <person name="Baranowski E."/>
            <person name="Barre A."/>
            <person name="Couture C."/>
            <person name="Dupuy V."/>
            <person name="Gaurivaud P."/>
            <person name="Jacob D."/>
            <person name="Lemaitre C."/>
            <person name="Manso-Silvan L."/>
            <person name="Nikolski M."/>
            <person name="Nouvel L.-X."/>
            <person name="Poumarat F."/>
            <person name="Tardy F."/>
            <person name="Thebault P."/>
            <person name="Theil S."/>
            <person name="Citti C."/>
            <person name="Thiaucourt F."/>
            <person name="Blanchard A."/>
        </authorList>
    </citation>
    <scope>NUCLEOTIDE SEQUENCE [LARGE SCALE GENOMIC DNA]</scope>
    <source>
        <strain evidence="8 9">14811</strain>
    </source>
</reference>
<evidence type="ECO:0000256" key="4">
    <source>
        <dbReference type="ARBA" id="ARBA00023125"/>
    </source>
</evidence>
<evidence type="ECO:0000256" key="3">
    <source>
        <dbReference type="ARBA" id="ARBA00022578"/>
    </source>
</evidence>
<comment type="caution">
    <text evidence="8">The sequence shown here is derived from an EMBL/GenBank/DDBJ whole genome shotgun (WGS) entry which is preliminary data.</text>
</comment>
<comment type="similarity">
    <text evidence="2 6">Belongs to the transposase mutator family.</text>
</comment>
<dbReference type="eggNOG" id="COG3328">
    <property type="taxonomic scope" value="Bacteria"/>
</dbReference>
<gene>
    <name evidence="8" type="ORF">MOVI_1330</name>
</gene>
<evidence type="ECO:0000256" key="1">
    <source>
        <dbReference type="ARBA" id="ARBA00002190"/>
    </source>
</evidence>
<evidence type="ECO:0000256" key="7">
    <source>
        <dbReference type="SAM" id="MobiDB-lite"/>
    </source>
</evidence>
<evidence type="ECO:0000256" key="6">
    <source>
        <dbReference type="RuleBase" id="RU365089"/>
    </source>
</evidence>
<evidence type="ECO:0000256" key="2">
    <source>
        <dbReference type="ARBA" id="ARBA00010961"/>
    </source>
</evidence>
<dbReference type="Pfam" id="PF00872">
    <property type="entry name" value="Transposase_mut"/>
    <property type="match status" value="1"/>
</dbReference>
<dbReference type="GO" id="GO:0006313">
    <property type="term" value="P:DNA transposition"/>
    <property type="evidence" value="ECO:0007669"/>
    <property type="project" value="UniProtKB-UniRule"/>
</dbReference>
<sequence length="418" mass="48813">MKKKQKQLSALQLEARKIANKYVDYKKVKREDFHNEISQALKNIVEEVLMAELSHHLGYEKGNRSKKGVHRTNNQNGFSSKTVNCKNDNIRLKIPRDRNGTFENKFIGKYETNLSDIEEQVFSLFASGMSYEDIANTIKNIYKKEVISGWISSVTDKLLPEIEKWKSQKIDNSYPILYIDGMFFNVKENGVFVKKSLYLILAIDWQGNKKILGFWIKNTESASNWLDVFSELKTRGLQDVLIISCDNLSGISQAIEAVFPQTDIQKCVVHQIRNSLSKVSYKHKKEFAWDMKSIYQAINQESAMQNLDKFAEKWGQKYPSIIKSWYANFVELTTFFKYPYELRQIIYTTNSIESVNRLIRKNTKTKGGIQSVNYLSKITYLTLQNASIKWKRQLRNWDTIKKQLEIVFPNRLNNVKLN</sequence>
<accession>A0A014KWI0</accession>
<dbReference type="EMBL" id="JFAD01000010">
    <property type="protein sequence ID" value="EXU61361.1"/>
    <property type="molecule type" value="Genomic_DNA"/>
</dbReference>
<keyword evidence="4 6" id="KW-0238">DNA-binding</keyword>
<organism evidence="8 9">
    <name type="scientific">Mesomycoplasma ovipneumoniae 14811</name>
    <dbReference type="NCBI Taxonomy" id="1188239"/>
    <lineage>
        <taxon>Bacteria</taxon>
        <taxon>Bacillati</taxon>
        <taxon>Mycoplasmatota</taxon>
        <taxon>Mycoplasmoidales</taxon>
        <taxon>Metamycoplasmataceae</taxon>
        <taxon>Mesomycoplasma</taxon>
    </lineage>
</organism>
<proteinExistence type="inferred from homology"/>
<comment type="function">
    <text evidence="1 6">Required for the transposition of the insertion element.</text>
</comment>
<protein>
    <recommendedName>
        <fullName evidence="6">Mutator family transposase</fullName>
    </recommendedName>
</protein>
<feature type="compositionally biased region" description="Polar residues" evidence="7">
    <location>
        <begin position="71"/>
        <end position="82"/>
    </location>
</feature>
<evidence type="ECO:0000313" key="9">
    <source>
        <dbReference type="Proteomes" id="UP000020977"/>
    </source>
</evidence>
<dbReference type="PANTHER" id="PTHR33217">
    <property type="entry name" value="TRANSPOSASE FOR INSERTION SEQUENCE ELEMENT IS1081"/>
    <property type="match status" value="1"/>
</dbReference>
<dbReference type="GO" id="GO:0003677">
    <property type="term" value="F:DNA binding"/>
    <property type="evidence" value="ECO:0007669"/>
    <property type="project" value="UniProtKB-UniRule"/>
</dbReference>
<dbReference type="Proteomes" id="UP000020977">
    <property type="component" value="Unassembled WGS sequence"/>
</dbReference>
<dbReference type="RefSeq" id="WP_044283989.1">
    <property type="nucleotide sequence ID" value="NZ_JFAD01000010.1"/>
</dbReference>
<evidence type="ECO:0000256" key="5">
    <source>
        <dbReference type="ARBA" id="ARBA00023172"/>
    </source>
</evidence>
<feature type="region of interest" description="Disordered" evidence="7">
    <location>
        <begin position="61"/>
        <end position="82"/>
    </location>
</feature>
<dbReference type="PANTHER" id="PTHR33217:SF8">
    <property type="entry name" value="MUTATOR FAMILY TRANSPOSASE"/>
    <property type="match status" value="1"/>
</dbReference>